<dbReference type="SUPFAM" id="SSF51735">
    <property type="entry name" value="NAD(P)-binding Rossmann-fold domains"/>
    <property type="match status" value="1"/>
</dbReference>
<dbReference type="PROSITE" id="PS00061">
    <property type="entry name" value="ADH_SHORT"/>
    <property type="match status" value="1"/>
</dbReference>
<dbReference type="PANTHER" id="PTHR48107">
    <property type="entry name" value="NADPH-DEPENDENT ALDEHYDE REDUCTASE-LIKE PROTEIN, CHLOROPLASTIC-RELATED"/>
    <property type="match status" value="1"/>
</dbReference>
<dbReference type="PRINTS" id="PR00081">
    <property type="entry name" value="GDHRDH"/>
</dbReference>
<dbReference type="InterPro" id="IPR036291">
    <property type="entry name" value="NAD(P)-bd_dom_sf"/>
</dbReference>
<keyword evidence="4" id="KW-1185">Reference proteome</keyword>
<dbReference type="Proteomes" id="UP000321154">
    <property type="component" value="Unassembled WGS sequence"/>
</dbReference>
<comment type="similarity">
    <text evidence="1">Belongs to the short-chain dehydrogenases/reductases (SDR) family.</text>
</comment>
<evidence type="ECO:0000313" key="4">
    <source>
        <dbReference type="Proteomes" id="UP000321154"/>
    </source>
</evidence>
<dbReference type="InterPro" id="IPR020904">
    <property type="entry name" value="Sc_DH/Rdtase_CS"/>
</dbReference>
<name>A0ABQ0UMV4_9MICO</name>
<protein>
    <submittedName>
        <fullName evidence="3">3-ketoacyl-ACP reductase</fullName>
    </submittedName>
</protein>
<dbReference type="Pfam" id="PF00106">
    <property type="entry name" value="adh_short"/>
    <property type="match status" value="1"/>
</dbReference>
<proteinExistence type="inferred from homology"/>
<gene>
    <name evidence="3" type="primary">fabG</name>
    <name evidence="3" type="ORF">FFA01_05340</name>
</gene>
<organism evidence="3 4">
    <name type="scientific">Frigoribacterium faeni</name>
    <dbReference type="NCBI Taxonomy" id="145483"/>
    <lineage>
        <taxon>Bacteria</taxon>
        <taxon>Bacillati</taxon>
        <taxon>Actinomycetota</taxon>
        <taxon>Actinomycetes</taxon>
        <taxon>Micrococcales</taxon>
        <taxon>Microbacteriaceae</taxon>
        <taxon>Frigoribacterium</taxon>
    </lineage>
</organism>
<evidence type="ECO:0000313" key="3">
    <source>
        <dbReference type="EMBL" id="GEK82225.1"/>
    </source>
</evidence>
<comment type="caution">
    <text evidence="3">The sequence shown here is derived from an EMBL/GenBank/DDBJ whole genome shotgun (WGS) entry which is preliminary data.</text>
</comment>
<reference evidence="3 4" key="1">
    <citation type="submission" date="2019-07" db="EMBL/GenBank/DDBJ databases">
        <title>Whole genome shotgun sequence of Frigoribacterium faeni NBRC 103066.</title>
        <authorList>
            <person name="Hosoyama A."/>
            <person name="Uohara A."/>
            <person name="Ohji S."/>
            <person name="Ichikawa N."/>
        </authorList>
    </citation>
    <scope>NUCLEOTIDE SEQUENCE [LARGE SCALE GENOMIC DNA]</scope>
    <source>
        <strain evidence="3 4">NBRC 103066</strain>
    </source>
</reference>
<dbReference type="EMBL" id="BJUV01000003">
    <property type="protein sequence ID" value="GEK82225.1"/>
    <property type="molecule type" value="Genomic_DNA"/>
</dbReference>
<evidence type="ECO:0000256" key="1">
    <source>
        <dbReference type="ARBA" id="ARBA00006484"/>
    </source>
</evidence>
<accession>A0ABQ0UMV4</accession>
<dbReference type="Gene3D" id="3.40.50.720">
    <property type="entry name" value="NAD(P)-binding Rossmann-like Domain"/>
    <property type="match status" value="1"/>
</dbReference>
<evidence type="ECO:0000256" key="2">
    <source>
        <dbReference type="ARBA" id="ARBA00023002"/>
    </source>
</evidence>
<dbReference type="PANTHER" id="PTHR48107:SF7">
    <property type="entry name" value="RE15974P"/>
    <property type="match status" value="1"/>
</dbReference>
<keyword evidence="2" id="KW-0560">Oxidoreductase</keyword>
<dbReference type="InterPro" id="IPR002347">
    <property type="entry name" value="SDR_fam"/>
</dbReference>
<sequence length="315" mass="33305">MLLTFPRFPLLRLSGAIERSSMSASPLSSPSLPLRGRTALVTGVSRRRGIGFAVATTLASLGADVVIHHHRPHDLDLPWGGDDLDAVRDGIRGQLTDGARFADIAADLSAPSAIADVIATATSLTGRLDVLVCNHAKSGDDGSILDMTPERLSAFWEVNTRSTLLLTAEFARLRAPRTDEARRPGDRIVGSGPYEEAQGHVFWMTSGQIHGAMRGEVAYAASKAALAGVTPTVAAELLELGIILNTIDPGPVNTGYMDPETTDRSLEDLDAYVASTPFGRVGRPQDPAELIGWLATSKGSWVVGQVLTSDGGFGL</sequence>